<proteinExistence type="predicted"/>
<name>A0ABQ1G7Z6_9SPHN</name>
<sequence length="361" mass="37447">MRTTGILTTVALVAMVVGAALFRGETGAALLGLAFEARAGVDNTRDLPDGLHVALCGTGAPLPDPGRAGACTVVIAGQHIFVVDSGEGGAKHIALMGIPNGRIEGVFLTHFHSDHIDGLGPMMLLRWTGRGATAPLPIYGPTGVERIVAGFDAAYATDSGYRTAHHGPKIAPPSGAGGKAVSFTPPVRGTLGAVEVYRANGLRVTAFSVEHGPVQPAVGYRFDYKGRSAVISGDTAASAALVANSKGVDLLVHEGLQPALVKRMTAALVARHQPGTAQITRDILTYHTAPEVAAQEAQAAGVKHLLFTHILPPVPFRIAYPAFLGRARQFYDGPITVGEDGMIFSLPAANPTIAFARLPVD</sequence>
<accession>A0ABQ1G7Z6</accession>
<organism evidence="3 4">
    <name type="scientific">Sphingomonas psychrolutea</name>
    <dbReference type="NCBI Taxonomy" id="1259676"/>
    <lineage>
        <taxon>Bacteria</taxon>
        <taxon>Pseudomonadati</taxon>
        <taxon>Pseudomonadota</taxon>
        <taxon>Alphaproteobacteria</taxon>
        <taxon>Sphingomonadales</taxon>
        <taxon>Sphingomonadaceae</taxon>
        <taxon>Sphingomonas</taxon>
    </lineage>
</organism>
<evidence type="ECO:0000313" key="4">
    <source>
        <dbReference type="Proteomes" id="UP000618591"/>
    </source>
</evidence>
<feature type="domain" description="Metallo-beta-lactamase" evidence="2">
    <location>
        <begin position="68"/>
        <end position="287"/>
    </location>
</feature>
<reference evidence="4" key="1">
    <citation type="journal article" date="2019" name="Int. J. Syst. Evol. Microbiol.">
        <title>The Global Catalogue of Microorganisms (GCM) 10K type strain sequencing project: providing services to taxonomists for standard genome sequencing and annotation.</title>
        <authorList>
            <consortium name="The Broad Institute Genomics Platform"/>
            <consortium name="The Broad Institute Genome Sequencing Center for Infectious Disease"/>
            <person name="Wu L."/>
            <person name="Ma J."/>
        </authorList>
    </citation>
    <scope>NUCLEOTIDE SEQUENCE [LARGE SCALE GENOMIC DNA]</scope>
    <source>
        <strain evidence="4">CGMCC 1.10106</strain>
    </source>
</reference>
<dbReference type="RefSeq" id="WP_188445374.1">
    <property type="nucleotide sequence ID" value="NZ_BMDW01000003.1"/>
</dbReference>
<dbReference type="Pfam" id="PF12706">
    <property type="entry name" value="Lactamase_B_2"/>
    <property type="match status" value="1"/>
</dbReference>
<dbReference type="Gene3D" id="3.60.15.10">
    <property type="entry name" value="Ribonuclease Z/Hydroxyacylglutathione hydrolase-like"/>
    <property type="match status" value="1"/>
</dbReference>
<comment type="caution">
    <text evidence="3">The sequence shown here is derived from an EMBL/GenBank/DDBJ whole genome shotgun (WGS) entry which is preliminary data.</text>
</comment>
<protein>
    <submittedName>
        <fullName evidence="3">Ribonuclease Z</fullName>
    </submittedName>
</protein>
<dbReference type="EMBL" id="BMDW01000003">
    <property type="protein sequence ID" value="GGA38369.1"/>
    <property type="molecule type" value="Genomic_DNA"/>
</dbReference>
<dbReference type="Proteomes" id="UP000618591">
    <property type="component" value="Unassembled WGS sequence"/>
</dbReference>
<dbReference type="SUPFAM" id="SSF56281">
    <property type="entry name" value="Metallo-hydrolase/oxidoreductase"/>
    <property type="match status" value="1"/>
</dbReference>
<evidence type="ECO:0000259" key="2">
    <source>
        <dbReference type="SMART" id="SM00849"/>
    </source>
</evidence>
<gene>
    <name evidence="3" type="ORF">GCM10011395_05840</name>
</gene>
<keyword evidence="4" id="KW-1185">Reference proteome</keyword>
<dbReference type="SMART" id="SM00849">
    <property type="entry name" value="Lactamase_B"/>
    <property type="match status" value="1"/>
</dbReference>
<evidence type="ECO:0000313" key="3">
    <source>
        <dbReference type="EMBL" id="GGA38369.1"/>
    </source>
</evidence>
<keyword evidence="1" id="KW-0378">Hydrolase</keyword>
<dbReference type="InterPro" id="IPR044094">
    <property type="entry name" value="AtsA-like_MBL-fold"/>
</dbReference>
<dbReference type="InterPro" id="IPR036866">
    <property type="entry name" value="RibonucZ/Hydroxyglut_hydro"/>
</dbReference>
<dbReference type="PANTHER" id="PTHR46018">
    <property type="entry name" value="ZINC PHOSPHODIESTERASE ELAC PROTEIN 1"/>
    <property type="match status" value="1"/>
</dbReference>
<dbReference type="PANTHER" id="PTHR46018:SF2">
    <property type="entry name" value="ZINC PHOSPHODIESTERASE ELAC PROTEIN 1"/>
    <property type="match status" value="1"/>
</dbReference>
<evidence type="ECO:0000256" key="1">
    <source>
        <dbReference type="ARBA" id="ARBA00022801"/>
    </source>
</evidence>
<dbReference type="CDD" id="cd07719">
    <property type="entry name" value="arylsulfatase_AtsA-like_MBL-fold"/>
    <property type="match status" value="1"/>
</dbReference>
<dbReference type="InterPro" id="IPR001279">
    <property type="entry name" value="Metallo-B-lactamas"/>
</dbReference>